<organism evidence="5 6">
    <name type="scientific">Thermoleophilum album</name>
    <dbReference type="NCBI Taxonomy" id="29539"/>
    <lineage>
        <taxon>Bacteria</taxon>
        <taxon>Bacillati</taxon>
        <taxon>Actinomycetota</taxon>
        <taxon>Thermoleophilia</taxon>
        <taxon>Thermoleophilales</taxon>
        <taxon>Thermoleophilaceae</taxon>
        <taxon>Thermoleophilum</taxon>
    </lineage>
</organism>
<dbReference type="SUPFAM" id="SSF116734">
    <property type="entry name" value="DNA methylase specificity domain"/>
    <property type="match status" value="2"/>
</dbReference>
<keyword evidence="3" id="KW-0238">DNA-binding</keyword>
<evidence type="ECO:0000256" key="3">
    <source>
        <dbReference type="ARBA" id="ARBA00023125"/>
    </source>
</evidence>
<dbReference type="OrthoDB" id="3197085at2"/>
<dbReference type="RefSeq" id="WP_093118575.1">
    <property type="nucleotide sequence ID" value="NZ_FNWJ01000002.1"/>
</dbReference>
<dbReference type="EMBL" id="FNWJ01000002">
    <property type="protein sequence ID" value="SEH15475.1"/>
    <property type="molecule type" value="Genomic_DNA"/>
</dbReference>
<evidence type="ECO:0000313" key="6">
    <source>
        <dbReference type="Proteomes" id="UP000222056"/>
    </source>
</evidence>
<keyword evidence="6" id="KW-1185">Reference proteome</keyword>
<evidence type="ECO:0000256" key="1">
    <source>
        <dbReference type="ARBA" id="ARBA00010923"/>
    </source>
</evidence>
<feature type="domain" description="Type I restriction modification DNA specificity" evidence="4">
    <location>
        <begin position="201"/>
        <end position="368"/>
    </location>
</feature>
<dbReference type="InterPro" id="IPR000055">
    <property type="entry name" value="Restrct_endonuc_typeI_TRD"/>
</dbReference>
<dbReference type="Gene3D" id="3.90.220.20">
    <property type="entry name" value="DNA methylase specificity domains"/>
    <property type="match status" value="2"/>
</dbReference>
<dbReference type="Proteomes" id="UP000222056">
    <property type="component" value="Unassembled WGS sequence"/>
</dbReference>
<dbReference type="GO" id="GO:0003677">
    <property type="term" value="F:DNA binding"/>
    <property type="evidence" value="ECO:0007669"/>
    <property type="project" value="UniProtKB-KW"/>
</dbReference>
<dbReference type="Pfam" id="PF01420">
    <property type="entry name" value="Methylase_S"/>
    <property type="match status" value="1"/>
</dbReference>
<evidence type="ECO:0000259" key="4">
    <source>
        <dbReference type="Pfam" id="PF01420"/>
    </source>
</evidence>
<comment type="similarity">
    <text evidence="1">Belongs to the type-I restriction system S methylase family.</text>
</comment>
<evidence type="ECO:0000256" key="2">
    <source>
        <dbReference type="ARBA" id="ARBA00022747"/>
    </source>
</evidence>
<sequence>MTATWRTVRLAELLNDNVAGPVPTPREELVRLAGVRLHGGGVYEARVVPGAEIKTKTLTPVQPGALIYNRMWATRGTFAVVPDSAAGMYVTNEYPQFRIDKEAVEPRYLELLTQLPAFLDQVDAAAVGSTDRRRLHPDALLDMEVDLPPLDEQRRIVEAVAAAEQAVAAHERYASAAFTALRAAREALLFTEGDWEDLPPGWELRRLDEVADIRAGITKGRKVQRPLTEVPFIRAANVQDGFLDLSEVKTLAVTAAERERFRVQADDILMIEGGNAEHVGRGWLWEGQEEAVCQNHVFRVRVTTGAVIPRFLAYAIGASPARAYCYDAAKKTTNLASISKSQISELAVPVPPVSVQADVVRKLDALRRVGVAELRHARRLTRFRAALIEELVSGARPAPAVGVLR</sequence>
<dbReference type="PANTHER" id="PTHR30408">
    <property type="entry name" value="TYPE-1 RESTRICTION ENZYME ECOKI SPECIFICITY PROTEIN"/>
    <property type="match status" value="1"/>
</dbReference>
<dbReference type="InterPro" id="IPR052021">
    <property type="entry name" value="Type-I_RS_S_subunit"/>
</dbReference>
<dbReference type="GO" id="GO:0009307">
    <property type="term" value="P:DNA restriction-modification system"/>
    <property type="evidence" value="ECO:0007669"/>
    <property type="project" value="UniProtKB-KW"/>
</dbReference>
<evidence type="ECO:0000313" key="5">
    <source>
        <dbReference type="EMBL" id="SEH15475.1"/>
    </source>
</evidence>
<protein>
    <submittedName>
        <fullName evidence="5">Type I restriction enzyme, S subunit</fullName>
    </submittedName>
</protein>
<dbReference type="AlphaFoldDB" id="A0A1H6G0P4"/>
<accession>A0A1H6G0P4</accession>
<dbReference type="PANTHER" id="PTHR30408:SF12">
    <property type="entry name" value="TYPE I RESTRICTION ENZYME MJAVIII SPECIFICITY SUBUNIT"/>
    <property type="match status" value="1"/>
</dbReference>
<dbReference type="InterPro" id="IPR044946">
    <property type="entry name" value="Restrct_endonuc_typeI_TRD_sf"/>
</dbReference>
<dbReference type="CDD" id="cd17253">
    <property type="entry name" value="RMtype1_S_Eco933I-TRD2-CR2_like"/>
    <property type="match status" value="1"/>
</dbReference>
<proteinExistence type="inferred from homology"/>
<dbReference type="STRING" id="29539.SAMN02745716_1963"/>
<reference evidence="6" key="1">
    <citation type="submission" date="2016-10" db="EMBL/GenBank/DDBJ databases">
        <authorList>
            <person name="Varghese N."/>
            <person name="Submissions S."/>
        </authorList>
    </citation>
    <scope>NUCLEOTIDE SEQUENCE [LARGE SCALE GENOMIC DNA]</scope>
    <source>
        <strain evidence="6">ATCC 35263</strain>
    </source>
</reference>
<name>A0A1H6G0P4_THEAL</name>
<keyword evidence="2" id="KW-0680">Restriction system</keyword>
<gene>
    <name evidence="5" type="ORF">SAMN02745716_1963</name>
</gene>